<evidence type="ECO:0000313" key="1">
    <source>
        <dbReference type="EMBL" id="AOO64591.1"/>
    </source>
</evidence>
<proteinExistence type="predicted"/>
<dbReference type="RefSeq" id="WP_158513706.1">
    <property type="nucleotide sequence ID" value="NZ_CP017111.1"/>
</dbReference>
<dbReference type="Proteomes" id="UP000094609">
    <property type="component" value="Chromosome"/>
</dbReference>
<dbReference type="KEGG" id="shal:SHALO_0809"/>
<name>A0A1D7THW8_9BACT</name>
<dbReference type="AlphaFoldDB" id="A0A1D7THW8"/>
<reference evidence="2" key="1">
    <citation type="submission" date="2016-08" db="EMBL/GenBank/DDBJ databases">
        <title>Complete genome sequence of the organohalide-respiring Epsilonproteobacterium Sulfurospirillum halorespirans.</title>
        <authorList>
            <person name="Goris T."/>
            <person name="Zimmermann J."/>
            <person name="Schenz B."/>
            <person name="Lemos M."/>
            <person name="Hackermueller J."/>
            <person name="Diekert G."/>
        </authorList>
    </citation>
    <scope>NUCLEOTIDE SEQUENCE [LARGE SCALE GENOMIC DNA]</scope>
    <source>
        <strain>DSM 13726</strain>
        <strain evidence="2">PCE-M2</strain>
    </source>
</reference>
<dbReference type="PATRIC" id="fig|1193502.14.peg.817"/>
<organism evidence="1 2">
    <name type="scientific">Sulfurospirillum halorespirans DSM 13726</name>
    <dbReference type="NCBI Taxonomy" id="1193502"/>
    <lineage>
        <taxon>Bacteria</taxon>
        <taxon>Pseudomonadati</taxon>
        <taxon>Campylobacterota</taxon>
        <taxon>Epsilonproteobacteria</taxon>
        <taxon>Campylobacterales</taxon>
        <taxon>Sulfurospirillaceae</taxon>
        <taxon>Sulfurospirillum</taxon>
    </lineage>
</organism>
<dbReference type="EMBL" id="CP017111">
    <property type="protein sequence ID" value="AOO64591.1"/>
    <property type="molecule type" value="Genomic_DNA"/>
</dbReference>
<gene>
    <name evidence="1" type="ORF">SHALO_0809</name>
</gene>
<protein>
    <submittedName>
        <fullName evidence="1">Uncharacterized protein</fullName>
    </submittedName>
</protein>
<sequence>MTNLSVSEKLALEEVFECLKDKNCRKINIMTKRFFVYRMMRLLVSTRRKLLHVKR</sequence>
<keyword evidence="2" id="KW-1185">Reference proteome</keyword>
<dbReference type="STRING" id="1193502.SHALO_0809"/>
<accession>A0A1D7THW8</accession>
<evidence type="ECO:0000313" key="2">
    <source>
        <dbReference type="Proteomes" id="UP000094609"/>
    </source>
</evidence>